<protein>
    <submittedName>
        <fullName evidence="2">Uncharacterized protein</fullName>
    </submittedName>
</protein>
<evidence type="ECO:0000313" key="3">
    <source>
        <dbReference type="Proteomes" id="UP000052978"/>
    </source>
</evidence>
<dbReference type="EMBL" id="KE163310">
    <property type="protein sequence ID" value="EPQ11521.1"/>
    <property type="molecule type" value="Genomic_DNA"/>
</dbReference>
<feature type="region of interest" description="Disordered" evidence="1">
    <location>
        <begin position="150"/>
        <end position="204"/>
    </location>
</feature>
<gene>
    <name evidence="2" type="ORF">D623_10010748</name>
</gene>
<organism evidence="2 3">
    <name type="scientific">Myotis brandtii</name>
    <name type="common">Brandt's bat</name>
    <dbReference type="NCBI Taxonomy" id="109478"/>
    <lineage>
        <taxon>Eukaryota</taxon>
        <taxon>Metazoa</taxon>
        <taxon>Chordata</taxon>
        <taxon>Craniata</taxon>
        <taxon>Vertebrata</taxon>
        <taxon>Euteleostomi</taxon>
        <taxon>Mammalia</taxon>
        <taxon>Eutheria</taxon>
        <taxon>Laurasiatheria</taxon>
        <taxon>Chiroptera</taxon>
        <taxon>Yangochiroptera</taxon>
        <taxon>Vespertilionidae</taxon>
        <taxon>Myotis</taxon>
    </lineage>
</organism>
<dbReference type="AlphaFoldDB" id="S7N3C1"/>
<reference evidence="2 3" key="1">
    <citation type="journal article" date="2013" name="Nat. Commun.">
        <title>Genome analysis reveals insights into physiology and longevity of the Brandt's bat Myotis brandtii.</title>
        <authorList>
            <person name="Seim I."/>
            <person name="Fang X."/>
            <person name="Xiong Z."/>
            <person name="Lobanov A.V."/>
            <person name="Huang Z."/>
            <person name="Ma S."/>
            <person name="Feng Y."/>
            <person name="Turanov A.A."/>
            <person name="Zhu Y."/>
            <person name="Lenz T.L."/>
            <person name="Gerashchenko M.V."/>
            <person name="Fan D."/>
            <person name="Hee Yim S."/>
            <person name="Yao X."/>
            <person name="Jordan D."/>
            <person name="Xiong Y."/>
            <person name="Ma Y."/>
            <person name="Lyapunov A.N."/>
            <person name="Chen G."/>
            <person name="Kulakova O.I."/>
            <person name="Sun Y."/>
            <person name="Lee S.G."/>
            <person name="Bronson R.T."/>
            <person name="Moskalev A.A."/>
            <person name="Sunyaev S.R."/>
            <person name="Zhang G."/>
            <person name="Krogh A."/>
            <person name="Wang J."/>
            <person name="Gladyshev V.N."/>
        </authorList>
    </citation>
    <scope>NUCLEOTIDE SEQUENCE [LARGE SCALE GENOMIC DNA]</scope>
</reference>
<evidence type="ECO:0000256" key="1">
    <source>
        <dbReference type="SAM" id="MobiDB-lite"/>
    </source>
</evidence>
<accession>S7N3C1</accession>
<name>S7N3C1_MYOBR</name>
<evidence type="ECO:0000313" key="2">
    <source>
        <dbReference type="EMBL" id="EPQ11521.1"/>
    </source>
</evidence>
<proteinExistence type="predicted"/>
<sequence length="217" mass="24306">MERIKRPWFLRATWMETVAERRRNGHPRSLRAPQLRVFSRRVPSCGDPRSPRAQKSTAIRSLASTWEGRATLCWLNVRKRPSKPGGQTAVRNRRAKVYFPEQVQQPQQPRAGKRTPAAKLLPGEFTIREWVRAASESEVSAVWGAPAVQYPGIPPTSRRKRTKSGAEPDRDLGGYSRSKTLEMAAKGAGSPDSSPRPFLPANPSPAAIQFTVYARRP</sequence>
<dbReference type="Proteomes" id="UP000052978">
    <property type="component" value="Unassembled WGS sequence"/>
</dbReference>
<keyword evidence="3" id="KW-1185">Reference proteome</keyword>